<evidence type="ECO:0008006" key="4">
    <source>
        <dbReference type="Google" id="ProtNLM"/>
    </source>
</evidence>
<dbReference type="EMBL" id="KB822719">
    <property type="protein sequence ID" value="ETN42011.1"/>
    <property type="molecule type" value="Genomic_DNA"/>
</dbReference>
<organism evidence="2 3">
    <name type="scientific">Cyphellophora europaea (strain CBS 101466)</name>
    <name type="common">Phialophora europaea</name>
    <dbReference type="NCBI Taxonomy" id="1220924"/>
    <lineage>
        <taxon>Eukaryota</taxon>
        <taxon>Fungi</taxon>
        <taxon>Dikarya</taxon>
        <taxon>Ascomycota</taxon>
        <taxon>Pezizomycotina</taxon>
        <taxon>Eurotiomycetes</taxon>
        <taxon>Chaetothyriomycetidae</taxon>
        <taxon>Chaetothyriales</taxon>
        <taxon>Cyphellophoraceae</taxon>
        <taxon>Cyphellophora</taxon>
    </lineage>
</organism>
<evidence type="ECO:0000313" key="3">
    <source>
        <dbReference type="Proteomes" id="UP000030752"/>
    </source>
</evidence>
<dbReference type="Pfam" id="PF08568">
    <property type="entry name" value="Kinetochor_Ybp2"/>
    <property type="match status" value="1"/>
</dbReference>
<dbReference type="InParanoid" id="W2RZV7"/>
<dbReference type="AlphaFoldDB" id="W2RZV7"/>
<dbReference type="Proteomes" id="UP000030752">
    <property type="component" value="Unassembled WGS sequence"/>
</dbReference>
<dbReference type="InterPro" id="IPR040347">
    <property type="entry name" value="YBP1/2"/>
</dbReference>
<dbReference type="OrthoDB" id="5396786at2759"/>
<sequence>MSSNVPAPSEDPLTAALPPVTDYLTYLTILEYRLKPHNLSVLNGILNGDDGTLAKEIGWDLLRLVLPMLADVPVPAQACLESIARRGNPREVVVRVAEELEKLGRSDDADDDDNQADSDADEDELRTFSGEATRVHLGEMKLDGMPDVEQPHAQPSEKEQVQDEKAGVDTTALEALEFPALLMMLGAVHPRIKTQYPSRFLATSLPAALAAYRRMPVTYESTIAFLECLEKLGGKQRPALPPRASTADTGTHHPTDTPLPDPEAPAEAMEGTNIASQTEKDIMARLLQAVMLEILDEYTSSLAGHEISSMLWTKRLREQIGNDTVPMKVTATQLFKAGPLKERDDIMTRALSLSQTLGLDARAEVTRSAKQDEQSPANREADEEEPSEYPASPSQIPFPPNAALLLIAARNLSDVKSPPLLDTDEVIGLFKQLTPLSETPRLPNPVVQDALHCMLYAAHCSQPKMLSLETDSSIYKELMSMLTQSFTITPNPQSRDDAHFIATLLLREREDAQDRTDIIKQTLRCAVPTEAAVEPIPLATPFTEGVLKAVGVNWLKTSILAHITSSKSSSEDHIGISPSQLATDHELSELVWHPSIPSPTHTHLLSNVLMALPYYIALLNLSHVLLAHLPHEHDIVVKNAKGLLQALEPWRDDLVGQLSTSEAAKASSSDIYSFEDAAKRVANAIPTTGAEPGTPG</sequence>
<dbReference type="PANTHER" id="PTHR28020:SF1">
    <property type="entry name" value="YAP1-BINDING PROTEIN 1-RELATED"/>
    <property type="match status" value="1"/>
</dbReference>
<reference evidence="2 3" key="1">
    <citation type="submission" date="2013-03" db="EMBL/GenBank/DDBJ databases">
        <title>The Genome Sequence of Phialophora europaea CBS 101466.</title>
        <authorList>
            <consortium name="The Broad Institute Genomics Platform"/>
            <person name="Cuomo C."/>
            <person name="de Hoog S."/>
            <person name="Gorbushina A."/>
            <person name="Walker B."/>
            <person name="Young S.K."/>
            <person name="Zeng Q."/>
            <person name="Gargeya S."/>
            <person name="Fitzgerald M."/>
            <person name="Haas B."/>
            <person name="Abouelleil A."/>
            <person name="Allen A.W."/>
            <person name="Alvarado L."/>
            <person name="Arachchi H.M."/>
            <person name="Berlin A.M."/>
            <person name="Chapman S.B."/>
            <person name="Gainer-Dewar J."/>
            <person name="Goldberg J."/>
            <person name="Griggs A."/>
            <person name="Gujja S."/>
            <person name="Hansen M."/>
            <person name="Howarth C."/>
            <person name="Imamovic A."/>
            <person name="Ireland A."/>
            <person name="Larimer J."/>
            <person name="McCowan C."/>
            <person name="Murphy C."/>
            <person name="Pearson M."/>
            <person name="Poon T.W."/>
            <person name="Priest M."/>
            <person name="Roberts A."/>
            <person name="Saif S."/>
            <person name="Shea T."/>
            <person name="Sisk P."/>
            <person name="Sykes S."/>
            <person name="Wortman J."/>
            <person name="Nusbaum C."/>
            <person name="Birren B."/>
        </authorList>
    </citation>
    <scope>NUCLEOTIDE SEQUENCE [LARGE SCALE GENOMIC DNA]</scope>
    <source>
        <strain evidence="2 3">CBS 101466</strain>
    </source>
</reference>
<dbReference type="GO" id="GO:0034599">
    <property type="term" value="P:cellular response to oxidative stress"/>
    <property type="evidence" value="ECO:0007669"/>
    <property type="project" value="InterPro"/>
</dbReference>
<dbReference type="PANTHER" id="PTHR28020">
    <property type="entry name" value="YAP1-BINDING PROTEIN 1-RELATED"/>
    <property type="match status" value="1"/>
</dbReference>
<keyword evidence="3" id="KW-1185">Reference proteome</keyword>
<feature type="region of interest" description="Disordered" evidence="1">
    <location>
        <begin position="236"/>
        <end position="264"/>
    </location>
</feature>
<feature type="region of interest" description="Disordered" evidence="1">
    <location>
        <begin position="103"/>
        <end position="130"/>
    </location>
</feature>
<name>W2RZV7_CYPE1</name>
<evidence type="ECO:0000256" key="1">
    <source>
        <dbReference type="SAM" id="MobiDB-lite"/>
    </source>
</evidence>
<protein>
    <recommendedName>
        <fullName evidence="4">DUF1760-domain-containing protein</fullName>
    </recommendedName>
</protein>
<dbReference type="HOGENOM" id="CLU_011932_0_0_1"/>
<dbReference type="STRING" id="1220924.W2RZV7"/>
<dbReference type="eggNOG" id="ENOG502QWJN">
    <property type="taxonomic scope" value="Eukaryota"/>
</dbReference>
<dbReference type="VEuPathDB" id="FungiDB:HMPREF1541_03950"/>
<dbReference type="GeneID" id="19971289"/>
<dbReference type="RefSeq" id="XP_008716520.1">
    <property type="nucleotide sequence ID" value="XM_008718298.1"/>
</dbReference>
<evidence type="ECO:0000313" key="2">
    <source>
        <dbReference type="EMBL" id="ETN42011.1"/>
    </source>
</evidence>
<proteinExistence type="predicted"/>
<feature type="compositionally biased region" description="Basic and acidic residues" evidence="1">
    <location>
        <begin position="363"/>
        <end position="373"/>
    </location>
</feature>
<feature type="region of interest" description="Disordered" evidence="1">
    <location>
        <begin position="144"/>
        <end position="167"/>
    </location>
</feature>
<accession>W2RZV7</accession>
<feature type="compositionally biased region" description="Acidic residues" evidence="1">
    <location>
        <begin position="108"/>
        <end position="124"/>
    </location>
</feature>
<feature type="compositionally biased region" description="Basic and acidic residues" evidence="1">
    <location>
        <begin position="155"/>
        <end position="167"/>
    </location>
</feature>
<dbReference type="GO" id="GO:0005737">
    <property type="term" value="C:cytoplasm"/>
    <property type="evidence" value="ECO:0007669"/>
    <property type="project" value="TreeGrafter"/>
</dbReference>
<feature type="region of interest" description="Disordered" evidence="1">
    <location>
        <begin position="363"/>
        <end position="396"/>
    </location>
</feature>
<dbReference type="InterPro" id="IPR013877">
    <property type="entry name" value="YAP-bd/ALF4/Glomulin"/>
</dbReference>
<gene>
    <name evidence="2" type="ORF">HMPREF1541_03950</name>
</gene>